<dbReference type="Gene3D" id="3.40.1030.10">
    <property type="entry name" value="Nucleoside phosphorylase/phosphoribosyltransferase catalytic domain"/>
    <property type="match status" value="1"/>
</dbReference>
<dbReference type="InterPro" id="IPR017459">
    <property type="entry name" value="Glycosyl_Trfase_fam3_N_dom"/>
</dbReference>
<evidence type="ECO:0000313" key="12">
    <source>
        <dbReference type="EMBL" id="PLT29931.1"/>
    </source>
</evidence>
<feature type="binding site" evidence="9">
    <location>
        <position position="79"/>
    </location>
    <ligand>
        <name>anthranilate</name>
        <dbReference type="ChEBI" id="CHEBI:16567"/>
        <label>1</label>
    </ligand>
</feature>
<keyword evidence="5 9" id="KW-0822">Tryptophan biosynthesis</keyword>
<dbReference type="InterPro" id="IPR000312">
    <property type="entry name" value="Glycosyl_Trfase_fam3"/>
</dbReference>
<dbReference type="Proteomes" id="UP000234748">
    <property type="component" value="Unassembled WGS sequence"/>
</dbReference>
<keyword evidence="13" id="KW-1185">Reference proteome</keyword>
<dbReference type="InterPro" id="IPR036320">
    <property type="entry name" value="Glycosyl_Trfase_fam3_N_dom_sf"/>
</dbReference>
<dbReference type="FunFam" id="3.40.1030.10:FF:000002">
    <property type="entry name" value="Anthranilate phosphoribosyltransferase"/>
    <property type="match status" value="1"/>
</dbReference>
<keyword evidence="6 9" id="KW-0057">Aromatic amino acid biosynthesis</keyword>
<comment type="cofactor">
    <cofactor evidence="9">
        <name>Mg(2+)</name>
        <dbReference type="ChEBI" id="CHEBI:18420"/>
    </cofactor>
    <text evidence="9">Binds 2 magnesium ions per monomer.</text>
</comment>
<evidence type="ECO:0000256" key="6">
    <source>
        <dbReference type="ARBA" id="ARBA00023141"/>
    </source>
</evidence>
<dbReference type="UniPathway" id="UPA00035">
    <property type="reaction ID" value="UER00041"/>
</dbReference>
<evidence type="ECO:0000256" key="7">
    <source>
        <dbReference type="ARBA" id="ARBA00052328"/>
    </source>
</evidence>
<keyword evidence="9" id="KW-0479">Metal-binding</keyword>
<dbReference type="NCBIfam" id="TIGR01245">
    <property type="entry name" value="trpD"/>
    <property type="match status" value="1"/>
</dbReference>
<comment type="function">
    <text evidence="9">Catalyzes the transfer of the phosphoribosyl group of 5-phosphorylribose-1-pyrophosphate (PRPP) to anthranilate to yield N-(5'-phosphoribosyl)-anthranilate (PRA).</text>
</comment>
<evidence type="ECO:0000256" key="1">
    <source>
        <dbReference type="ARBA" id="ARBA00004907"/>
    </source>
</evidence>
<feature type="binding site" evidence="9">
    <location>
        <position position="87"/>
    </location>
    <ligand>
        <name>5-phospho-alpha-D-ribose 1-diphosphate</name>
        <dbReference type="ChEBI" id="CHEBI:58017"/>
    </ligand>
</feature>
<feature type="binding site" evidence="9">
    <location>
        <begin position="107"/>
        <end position="115"/>
    </location>
    <ligand>
        <name>5-phospho-alpha-D-ribose 1-diphosphate</name>
        <dbReference type="ChEBI" id="CHEBI:58017"/>
    </ligand>
</feature>
<sequence length="343" mass="36606">MKKYLAKLVAGEEIGFEEMQEAAEVLLDPNTNESEIGAFLMGLNIKGATPGEMAALSQSIRNASTHKFDIGEGSMDICGTGGDGSNSFNISTTTSFVLAAGGVKMVKHGNRGITSKSGSMDVLERLGIPLLQSAKDTKRMVEQTNIAFLFAQHVHPQLKKIVKVRKELGIPTVFNSLGPLTNPVSLTYQVTGVYSAGLLDPYASVFQKLGRKKAIVVHGAGGMDEASLQGENQLRIVENGQVRTETIHPVQVGLKEASNLEIRGGAPERNADILLSVLEGDEGPFTDTVLLNAGIGLYAAEKASTLEEGVNLARELIYSGTAYSHFKKILEASKAISMEEVTI</sequence>
<dbReference type="InterPro" id="IPR035902">
    <property type="entry name" value="Nuc_phospho_transferase"/>
</dbReference>
<dbReference type="InterPro" id="IPR005940">
    <property type="entry name" value="Anthranilate_Pribosyl_Tfrase"/>
</dbReference>
<evidence type="ECO:0000259" key="10">
    <source>
        <dbReference type="Pfam" id="PF00591"/>
    </source>
</evidence>
<gene>
    <name evidence="9 12" type="primary">trpD</name>
    <name evidence="12" type="ORF">CUU66_10395</name>
</gene>
<feature type="binding site" evidence="9">
    <location>
        <position position="165"/>
    </location>
    <ligand>
        <name>anthranilate</name>
        <dbReference type="ChEBI" id="CHEBI:16567"/>
        <label>2</label>
    </ligand>
</feature>
<dbReference type="PANTHER" id="PTHR43285:SF2">
    <property type="entry name" value="ANTHRANILATE PHOSPHORIBOSYLTRANSFERASE"/>
    <property type="match status" value="1"/>
</dbReference>
<comment type="similarity">
    <text evidence="8">In the C-terminal section; belongs to the anthranilate phosphoribosyltransferase family.</text>
</comment>
<evidence type="ECO:0000256" key="5">
    <source>
        <dbReference type="ARBA" id="ARBA00022822"/>
    </source>
</evidence>
<dbReference type="OrthoDB" id="9806430at2"/>
<dbReference type="EMBL" id="PGUY01000031">
    <property type="protein sequence ID" value="PLT29931.1"/>
    <property type="molecule type" value="Genomic_DNA"/>
</dbReference>
<feature type="binding site" evidence="9">
    <location>
        <position position="110"/>
    </location>
    <ligand>
        <name>anthranilate</name>
        <dbReference type="ChEBI" id="CHEBI:16567"/>
        <label>1</label>
    </ligand>
</feature>
<feature type="binding site" evidence="9">
    <location>
        <position position="119"/>
    </location>
    <ligand>
        <name>5-phospho-alpha-D-ribose 1-diphosphate</name>
        <dbReference type="ChEBI" id="CHEBI:58017"/>
    </ligand>
</feature>
<keyword evidence="2 9" id="KW-0028">Amino-acid biosynthesis</keyword>
<proteinExistence type="inferred from homology"/>
<feature type="binding site" evidence="9">
    <location>
        <position position="225"/>
    </location>
    <ligand>
        <name>Mg(2+)</name>
        <dbReference type="ChEBI" id="CHEBI:18420"/>
        <label>2</label>
    </ligand>
</feature>
<reference evidence="12 13" key="1">
    <citation type="submission" date="2017-11" db="EMBL/GenBank/DDBJ databases">
        <title>Comparitive Functional Genomics of Dry Heat Resistant strains isolated from the Viking Spacecraft.</title>
        <authorList>
            <person name="Seuylemezian A."/>
            <person name="Cooper K."/>
            <person name="Vaishampayan P."/>
        </authorList>
    </citation>
    <scope>NUCLEOTIDE SEQUENCE [LARGE SCALE GENOMIC DNA]</scope>
    <source>
        <strain evidence="12 13">V1-29</strain>
    </source>
</reference>
<comment type="pathway">
    <text evidence="1 9">Amino-acid biosynthesis; L-tryptophan biosynthesis; L-tryptophan from chorismate: step 2/5.</text>
</comment>
<dbReference type="SUPFAM" id="SSF47648">
    <property type="entry name" value="Nucleoside phosphorylase/phosphoribosyltransferase N-terminal domain"/>
    <property type="match status" value="1"/>
</dbReference>
<protein>
    <recommendedName>
        <fullName evidence="9">Anthranilate phosphoribosyltransferase</fullName>
        <ecNumber evidence="9">2.4.2.18</ecNumber>
    </recommendedName>
</protein>
<dbReference type="RefSeq" id="WP_101641784.1">
    <property type="nucleotide sequence ID" value="NZ_PGUY01000031.1"/>
</dbReference>
<comment type="catalytic activity">
    <reaction evidence="7 9">
        <text>N-(5-phospho-beta-D-ribosyl)anthranilate + diphosphate = 5-phospho-alpha-D-ribose 1-diphosphate + anthranilate</text>
        <dbReference type="Rhea" id="RHEA:11768"/>
        <dbReference type="ChEBI" id="CHEBI:16567"/>
        <dbReference type="ChEBI" id="CHEBI:18277"/>
        <dbReference type="ChEBI" id="CHEBI:33019"/>
        <dbReference type="ChEBI" id="CHEBI:58017"/>
        <dbReference type="EC" id="2.4.2.18"/>
    </reaction>
</comment>
<feature type="binding site" evidence="9">
    <location>
        <position position="91"/>
    </location>
    <ligand>
        <name>Mg(2+)</name>
        <dbReference type="ChEBI" id="CHEBI:18420"/>
        <label>1</label>
    </ligand>
</feature>
<dbReference type="GO" id="GO:0000287">
    <property type="term" value="F:magnesium ion binding"/>
    <property type="evidence" value="ECO:0007669"/>
    <property type="project" value="UniProtKB-UniRule"/>
</dbReference>
<feature type="binding site" evidence="9">
    <location>
        <begin position="82"/>
        <end position="83"/>
    </location>
    <ligand>
        <name>5-phospho-alpha-D-ribose 1-diphosphate</name>
        <dbReference type="ChEBI" id="CHEBI:58017"/>
    </ligand>
</feature>
<comment type="similarity">
    <text evidence="9">Belongs to the anthranilate phosphoribosyltransferase family.</text>
</comment>
<feature type="binding site" evidence="9">
    <location>
        <position position="79"/>
    </location>
    <ligand>
        <name>5-phospho-alpha-D-ribose 1-diphosphate</name>
        <dbReference type="ChEBI" id="CHEBI:58017"/>
    </ligand>
</feature>
<feature type="binding site" evidence="9">
    <location>
        <position position="225"/>
    </location>
    <ligand>
        <name>Mg(2+)</name>
        <dbReference type="ChEBI" id="CHEBI:18420"/>
        <label>1</label>
    </ligand>
</feature>
<evidence type="ECO:0000313" key="13">
    <source>
        <dbReference type="Proteomes" id="UP000234748"/>
    </source>
</evidence>
<dbReference type="HAMAP" id="MF_00211">
    <property type="entry name" value="TrpD"/>
    <property type="match status" value="1"/>
</dbReference>
<dbReference type="Gene3D" id="1.20.970.10">
    <property type="entry name" value="Transferase, Pyrimidine Nucleoside Phosphorylase, Chain C"/>
    <property type="match status" value="1"/>
</dbReference>
<dbReference type="AlphaFoldDB" id="A0A2N5M6E6"/>
<dbReference type="Pfam" id="PF00591">
    <property type="entry name" value="Glycos_transf_3"/>
    <property type="match status" value="1"/>
</dbReference>
<keyword evidence="3 9" id="KW-0328">Glycosyltransferase</keyword>
<evidence type="ECO:0000256" key="2">
    <source>
        <dbReference type="ARBA" id="ARBA00022605"/>
    </source>
</evidence>
<evidence type="ECO:0000256" key="3">
    <source>
        <dbReference type="ARBA" id="ARBA00022676"/>
    </source>
</evidence>
<keyword evidence="9" id="KW-0460">Magnesium</keyword>
<comment type="caution">
    <text evidence="12">The sequence shown here is derived from an EMBL/GenBank/DDBJ whole genome shotgun (WGS) entry which is preliminary data.</text>
</comment>
<name>A0A2N5M6E6_9BACI</name>
<comment type="subunit">
    <text evidence="9">Homodimer.</text>
</comment>
<feature type="binding site" evidence="9">
    <location>
        <position position="224"/>
    </location>
    <ligand>
        <name>Mg(2+)</name>
        <dbReference type="ChEBI" id="CHEBI:18420"/>
        <label>2</label>
    </ligand>
</feature>
<dbReference type="Pfam" id="PF02885">
    <property type="entry name" value="Glycos_trans_3N"/>
    <property type="match status" value="1"/>
</dbReference>
<comment type="caution">
    <text evidence="9">Lacks conserved residue(s) required for the propagation of feature annotation.</text>
</comment>
<organism evidence="12 13">
    <name type="scientific">Peribacillus deserti</name>
    <dbReference type="NCBI Taxonomy" id="673318"/>
    <lineage>
        <taxon>Bacteria</taxon>
        <taxon>Bacillati</taxon>
        <taxon>Bacillota</taxon>
        <taxon>Bacilli</taxon>
        <taxon>Bacillales</taxon>
        <taxon>Bacillaceae</taxon>
        <taxon>Peribacillus</taxon>
    </lineage>
</organism>
<feature type="binding site" evidence="9">
    <location>
        <begin position="89"/>
        <end position="92"/>
    </location>
    <ligand>
        <name>5-phospho-alpha-D-ribose 1-diphosphate</name>
        <dbReference type="ChEBI" id="CHEBI:58017"/>
    </ligand>
</feature>
<evidence type="ECO:0000259" key="11">
    <source>
        <dbReference type="Pfam" id="PF02885"/>
    </source>
</evidence>
<dbReference type="GO" id="GO:0005829">
    <property type="term" value="C:cytosol"/>
    <property type="evidence" value="ECO:0007669"/>
    <property type="project" value="TreeGrafter"/>
</dbReference>
<evidence type="ECO:0000256" key="4">
    <source>
        <dbReference type="ARBA" id="ARBA00022679"/>
    </source>
</evidence>
<dbReference type="PANTHER" id="PTHR43285">
    <property type="entry name" value="ANTHRANILATE PHOSPHORIBOSYLTRANSFERASE"/>
    <property type="match status" value="1"/>
</dbReference>
<dbReference type="GO" id="GO:0000162">
    <property type="term" value="P:L-tryptophan biosynthetic process"/>
    <property type="evidence" value="ECO:0007669"/>
    <property type="project" value="UniProtKB-UniRule"/>
</dbReference>
<dbReference type="EC" id="2.4.2.18" evidence="9"/>
<evidence type="ECO:0000256" key="8">
    <source>
        <dbReference type="ARBA" id="ARBA00061188"/>
    </source>
</evidence>
<accession>A0A2N5M6E6</accession>
<keyword evidence="4 9" id="KW-0808">Transferase</keyword>
<dbReference type="SUPFAM" id="SSF52418">
    <property type="entry name" value="Nucleoside phosphorylase/phosphoribosyltransferase catalytic domain"/>
    <property type="match status" value="1"/>
</dbReference>
<dbReference type="GO" id="GO:0004048">
    <property type="term" value="F:anthranilate phosphoribosyltransferase activity"/>
    <property type="evidence" value="ECO:0007669"/>
    <property type="project" value="UniProtKB-UniRule"/>
</dbReference>
<feature type="domain" description="Glycosyl transferase family 3 N-terminal" evidence="11">
    <location>
        <begin position="2"/>
        <end position="63"/>
    </location>
</feature>
<evidence type="ECO:0000256" key="9">
    <source>
        <dbReference type="HAMAP-Rule" id="MF_00211"/>
    </source>
</evidence>
<feature type="domain" description="Glycosyl transferase family 3" evidence="10">
    <location>
        <begin position="74"/>
        <end position="323"/>
    </location>
</feature>